<protein>
    <submittedName>
        <fullName evidence="3">Glutathione S-transferase T3-like</fullName>
    </submittedName>
</protein>
<feature type="compositionally biased region" description="Acidic residues" evidence="1">
    <location>
        <begin position="46"/>
        <end position="55"/>
    </location>
</feature>
<proteinExistence type="predicted"/>
<dbReference type="Proteomes" id="UP000813463">
    <property type="component" value="Chromosome 6"/>
</dbReference>
<feature type="region of interest" description="Disordered" evidence="1">
    <location>
        <begin position="29"/>
        <end position="58"/>
    </location>
</feature>
<dbReference type="OrthoDB" id="1114158at2759"/>
<evidence type="ECO:0000256" key="1">
    <source>
        <dbReference type="SAM" id="MobiDB-lite"/>
    </source>
</evidence>
<feature type="compositionally biased region" description="Polar residues" evidence="1">
    <location>
        <begin position="29"/>
        <end position="44"/>
    </location>
</feature>
<dbReference type="PANTHER" id="PTHR45023:SF4">
    <property type="entry name" value="GLYCINE-RICH PROTEIN-RELATED"/>
    <property type="match status" value="1"/>
</dbReference>
<reference evidence="2" key="1">
    <citation type="journal article" date="2021" name="Nat. Commun.">
        <title>Genomic analyses provide insights into spinach domestication and the genetic basis of agronomic traits.</title>
        <authorList>
            <person name="Cai X."/>
            <person name="Sun X."/>
            <person name="Xu C."/>
            <person name="Sun H."/>
            <person name="Wang X."/>
            <person name="Ge C."/>
            <person name="Zhang Z."/>
            <person name="Wang Q."/>
            <person name="Fei Z."/>
            <person name="Jiao C."/>
            <person name="Wang Q."/>
        </authorList>
    </citation>
    <scope>NUCLEOTIDE SEQUENCE [LARGE SCALE GENOMIC DNA]</scope>
    <source>
        <strain evidence="2">cv. Varoflay</strain>
    </source>
</reference>
<dbReference type="GeneID" id="110780792"/>
<sequence length="384" mass="44151">MDRNYYSQNAQIVDDFDVTNINDPQFSSYLQGIGGNSTSQNYQQVDGEDEEEENVPETQEPIMTHPLATNPNQQVAVSSSSRSWSVKEDEALISSYMLHCTDILVGTDQKACELWKKVSSTYDAIQVQRPYELPPRSLKMLESRWRRMATDIILWSGCVEEARRLMGSGSNVVDENSTAHKLFRDSVKPKPRNFLCEHGWRMVTAYPKWRKKLRWGMSKKDRDIHDTESDPEDIGGSGKRTRVDANGDTIIESGGSYVSGGIQRPDGVKKTKAKRKGKGLASEEETSSFSEQLKANNEMRINDHQLRQRKFDFDVSREANRRDTRQKEMEIEERHVAVEEEKLQMERVKMKHLTLQTLMMKGTLTPNEEQYKDKLFQELVGDNN</sequence>
<reference evidence="3" key="2">
    <citation type="submission" date="2025-08" db="UniProtKB">
        <authorList>
            <consortium name="RefSeq"/>
        </authorList>
    </citation>
    <scope>IDENTIFICATION</scope>
    <source>
        <tissue evidence="3">Leaf</tissue>
    </source>
</reference>
<dbReference type="RefSeq" id="XP_021840794.1">
    <property type="nucleotide sequence ID" value="XM_021985102.1"/>
</dbReference>
<dbReference type="KEGG" id="soe:110780792"/>
<organism evidence="2 3">
    <name type="scientific">Spinacia oleracea</name>
    <name type="common">Spinach</name>
    <dbReference type="NCBI Taxonomy" id="3562"/>
    <lineage>
        <taxon>Eukaryota</taxon>
        <taxon>Viridiplantae</taxon>
        <taxon>Streptophyta</taxon>
        <taxon>Embryophyta</taxon>
        <taxon>Tracheophyta</taxon>
        <taxon>Spermatophyta</taxon>
        <taxon>Magnoliopsida</taxon>
        <taxon>eudicotyledons</taxon>
        <taxon>Gunneridae</taxon>
        <taxon>Pentapetalae</taxon>
        <taxon>Caryophyllales</taxon>
        <taxon>Chenopodiaceae</taxon>
        <taxon>Chenopodioideae</taxon>
        <taxon>Anserineae</taxon>
        <taxon>Spinacia</taxon>
    </lineage>
</organism>
<evidence type="ECO:0000313" key="2">
    <source>
        <dbReference type="Proteomes" id="UP000813463"/>
    </source>
</evidence>
<dbReference type="AlphaFoldDB" id="A0A9R0I186"/>
<dbReference type="PANTHER" id="PTHR45023">
    <property type="match status" value="1"/>
</dbReference>
<name>A0A9R0I186_SPIOL</name>
<accession>A0A9R0I186</accession>
<evidence type="ECO:0000313" key="3">
    <source>
        <dbReference type="RefSeq" id="XP_021840794.1"/>
    </source>
</evidence>
<gene>
    <name evidence="3" type="primary">LOC110780792</name>
</gene>
<feature type="region of interest" description="Disordered" evidence="1">
    <location>
        <begin position="220"/>
        <end position="290"/>
    </location>
</feature>
<keyword evidence="2" id="KW-1185">Reference proteome</keyword>